<proteinExistence type="predicted"/>
<gene>
    <name evidence="2" type="ORF">KPH14_000306</name>
</gene>
<comment type="caution">
    <text evidence="2">The sequence shown here is derived from an EMBL/GenBank/DDBJ whole genome shotgun (WGS) entry which is preliminary data.</text>
</comment>
<dbReference type="AlphaFoldDB" id="A0AAD9VK71"/>
<name>A0AAD9VK71_9HYME</name>
<protein>
    <submittedName>
        <fullName evidence="2">Uncharacterized protein</fullName>
    </submittedName>
</protein>
<feature type="compositionally biased region" description="Basic and acidic residues" evidence="1">
    <location>
        <begin position="22"/>
        <end position="35"/>
    </location>
</feature>
<sequence>GGRKDEVQVEEENEEMEEEAELREGGREGGRKDEVQVEEENEDKVAEKEEERIKCKWKRRMKRW</sequence>
<evidence type="ECO:0000256" key="1">
    <source>
        <dbReference type="SAM" id="MobiDB-lite"/>
    </source>
</evidence>
<feature type="compositionally biased region" description="Acidic residues" evidence="1">
    <location>
        <begin position="8"/>
        <end position="21"/>
    </location>
</feature>
<organism evidence="2 3">
    <name type="scientific">Odynerus spinipes</name>
    <dbReference type="NCBI Taxonomy" id="1348599"/>
    <lineage>
        <taxon>Eukaryota</taxon>
        <taxon>Metazoa</taxon>
        <taxon>Ecdysozoa</taxon>
        <taxon>Arthropoda</taxon>
        <taxon>Hexapoda</taxon>
        <taxon>Insecta</taxon>
        <taxon>Pterygota</taxon>
        <taxon>Neoptera</taxon>
        <taxon>Endopterygota</taxon>
        <taxon>Hymenoptera</taxon>
        <taxon>Apocrita</taxon>
        <taxon>Aculeata</taxon>
        <taxon>Vespoidea</taxon>
        <taxon>Vespidae</taxon>
        <taxon>Eumeninae</taxon>
        <taxon>Odynerus</taxon>
    </lineage>
</organism>
<accession>A0AAD9VK71</accession>
<feature type="region of interest" description="Disordered" evidence="1">
    <location>
        <begin position="1"/>
        <end position="49"/>
    </location>
</feature>
<evidence type="ECO:0000313" key="3">
    <source>
        <dbReference type="Proteomes" id="UP001258017"/>
    </source>
</evidence>
<evidence type="ECO:0000313" key="2">
    <source>
        <dbReference type="EMBL" id="KAK2577638.1"/>
    </source>
</evidence>
<reference evidence="2" key="1">
    <citation type="submission" date="2021-08" db="EMBL/GenBank/DDBJ databases">
        <authorList>
            <person name="Misof B."/>
            <person name="Oliver O."/>
            <person name="Podsiadlowski L."/>
            <person name="Donath A."/>
            <person name="Peters R."/>
            <person name="Mayer C."/>
            <person name="Rust J."/>
            <person name="Gunkel S."/>
            <person name="Lesny P."/>
            <person name="Martin S."/>
            <person name="Oeyen J.P."/>
            <person name="Petersen M."/>
            <person name="Panagiotis P."/>
            <person name="Wilbrandt J."/>
            <person name="Tanja T."/>
        </authorList>
    </citation>
    <scope>NUCLEOTIDE SEQUENCE</scope>
    <source>
        <strain evidence="2">GBR_01_08_01A</strain>
        <tissue evidence="2">Thorax + abdomen</tissue>
    </source>
</reference>
<dbReference type="EMBL" id="JAIFRP010003713">
    <property type="protein sequence ID" value="KAK2577638.1"/>
    <property type="molecule type" value="Genomic_DNA"/>
</dbReference>
<reference evidence="2" key="2">
    <citation type="journal article" date="2023" name="Commun. Biol.">
        <title>Intrasexual cuticular hydrocarbon dimorphism in a wasp sheds light on hydrocarbon biosynthesis genes in Hymenoptera.</title>
        <authorList>
            <person name="Moris V.C."/>
            <person name="Podsiadlowski L."/>
            <person name="Martin S."/>
            <person name="Oeyen J.P."/>
            <person name="Donath A."/>
            <person name="Petersen M."/>
            <person name="Wilbrandt J."/>
            <person name="Misof B."/>
            <person name="Liedtke D."/>
            <person name="Thamm M."/>
            <person name="Scheiner R."/>
            <person name="Schmitt T."/>
            <person name="Niehuis O."/>
        </authorList>
    </citation>
    <scope>NUCLEOTIDE SEQUENCE</scope>
    <source>
        <strain evidence="2">GBR_01_08_01A</strain>
    </source>
</reference>
<feature type="non-terminal residue" evidence="2">
    <location>
        <position position="1"/>
    </location>
</feature>
<dbReference type="Proteomes" id="UP001258017">
    <property type="component" value="Unassembled WGS sequence"/>
</dbReference>
<keyword evidence="3" id="KW-1185">Reference proteome</keyword>